<keyword evidence="3" id="KW-1185">Reference proteome</keyword>
<feature type="region of interest" description="Disordered" evidence="1">
    <location>
        <begin position="1"/>
        <end position="83"/>
    </location>
</feature>
<dbReference type="AlphaFoldDB" id="A0A9D3TE64"/>
<proteinExistence type="predicted"/>
<comment type="caution">
    <text evidence="2">The sequence shown here is derived from an EMBL/GenBank/DDBJ whole genome shotgun (WGS) entry which is preliminary data.</text>
</comment>
<accession>A0A9D3TE64</accession>
<reference evidence="2" key="1">
    <citation type="submission" date="2021-01" db="EMBL/GenBank/DDBJ databases">
        <authorList>
            <person name="Zahm M."/>
            <person name="Roques C."/>
            <person name="Cabau C."/>
            <person name="Klopp C."/>
            <person name="Donnadieu C."/>
            <person name="Jouanno E."/>
            <person name="Lampietro C."/>
            <person name="Louis A."/>
            <person name="Herpin A."/>
            <person name="Echchiki A."/>
            <person name="Berthelot C."/>
            <person name="Parey E."/>
            <person name="Roest-Crollius H."/>
            <person name="Braasch I."/>
            <person name="Postlethwait J."/>
            <person name="Bobe J."/>
            <person name="Montfort J."/>
            <person name="Bouchez O."/>
            <person name="Begum T."/>
            <person name="Mejri S."/>
            <person name="Adams A."/>
            <person name="Chen W.-J."/>
            <person name="Guiguen Y."/>
        </authorList>
    </citation>
    <scope>NUCLEOTIDE SEQUENCE</scope>
    <source>
        <strain evidence="2">YG-15Mar2019-1</strain>
        <tissue evidence="2">Brain</tissue>
    </source>
</reference>
<protein>
    <submittedName>
        <fullName evidence="2">Uncharacterized protein</fullName>
    </submittedName>
</protein>
<evidence type="ECO:0000256" key="1">
    <source>
        <dbReference type="SAM" id="MobiDB-lite"/>
    </source>
</evidence>
<dbReference type="Proteomes" id="UP001046870">
    <property type="component" value="Chromosome 3"/>
</dbReference>
<organism evidence="2 3">
    <name type="scientific">Megalops atlanticus</name>
    <name type="common">Tarpon</name>
    <name type="synonym">Clupea gigantea</name>
    <dbReference type="NCBI Taxonomy" id="7932"/>
    <lineage>
        <taxon>Eukaryota</taxon>
        <taxon>Metazoa</taxon>
        <taxon>Chordata</taxon>
        <taxon>Craniata</taxon>
        <taxon>Vertebrata</taxon>
        <taxon>Euteleostomi</taxon>
        <taxon>Actinopterygii</taxon>
        <taxon>Neopterygii</taxon>
        <taxon>Teleostei</taxon>
        <taxon>Elopiformes</taxon>
        <taxon>Megalopidae</taxon>
        <taxon>Megalops</taxon>
    </lineage>
</organism>
<dbReference type="EMBL" id="JAFDVH010000003">
    <property type="protein sequence ID" value="KAG7483638.1"/>
    <property type="molecule type" value="Genomic_DNA"/>
</dbReference>
<gene>
    <name evidence="2" type="ORF">MATL_G00040560</name>
</gene>
<evidence type="ECO:0000313" key="3">
    <source>
        <dbReference type="Proteomes" id="UP001046870"/>
    </source>
</evidence>
<sequence length="102" mass="11215">MTRLKPRLTRHRAECVPGVDSDRRGERGTASRRLMARLPRPRRSSDVPSALGGEREPSGGGEVAALRQAAAPENKQTPVPSLARSLHFKPYCTIYEHLSEGV</sequence>
<name>A0A9D3TE64_MEGAT</name>
<feature type="compositionally biased region" description="Basic residues" evidence="1">
    <location>
        <begin position="1"/>
        <end position="10"/>
    </location>
</feature>
<evidence type="ECO:0000313" key="2">
    <source>
        <dbReference type="EMBL" id="KAG7483638.1"/>
    </source>
</evidence>
<feature type="compositionally biased region" description="Basic and acidic residues" evidence="1">
    <location>
        <begin position="20"/>
        <end position="29"/>
    </location>
</feature>